<dbReference type="Gene3D" id="3.10.20.90">
    <property type="entry name" value="Phosphatidylinositol 3-kinase Catalytic Subunit, Chain A, domain 1"/>
    <property type="match status" value="3"/>
</dbReference>
<gene>
    <name evidence="3" type="ORF">AQUCO_03800168v1</name>
</gene>
<keyword evidence="4" id="KW-1185">Reference proteome</keyword>
<name>A0A2G5CSV0_AQUCA</name>
<keyword evidence="1" id="KW-1017">Isopeptide bond</keyword>
<dbReference type="PANTHER" id="PTHR10666">
    <property type="entry name" value="UBIQUITIN"/>
    <property type="match status" value="1"/>
</dbReference>
<dbReference type="SMART" id="SM00213">
    <property type="entry name" value="UBQ"/>
    <property type="match status" value="3"/>
</dbReference>
<dbReference type="SUPFAM" id="SSF54236">
    <property type="entry name" value="Ubiquitin-like"/>
    <property type="match status" value="2"/>
</dbReference>
<dbReference type="InterPro" id="IPR019956">
    <property type="entry name" value="Ubiquitin_dom"/>
</dbReference>
<dbReference type="InterPro" id="IPR050158">
    <property type="entry name" value="Ubiquitin_ubiquitin-like"/>
</dbReference>
<dbReference type="PROSITE" id="PS50053">
    <property type="entry name" value="UBIQUITIN_2"/>
    <property type="match status" value="3"/>
</dbReference>
<dbReference type="STRING" id="218851.A0A2G5CSV0"/>
<sequence length="228" mass="25631">MSQIGKIVTLDVDVRDTVYTLKGKIKNNQKLSTSQLDLLYLLMKINAFIGGVLLDNLQFLSAYKIQNDATLYALFRVGDAMQVNVSLEQAKTTINLQVKSWYSVENVKTIIQSMEGISTKKQKLYLTGVKLENQTSLADLNIAEGDTLDLTCGMLIFVKTIQGTWTLEVDSSDLIEDVKQMIEEKQGIPTPQQRLIYDGTQLEDFRTLADYEMNDEASLDFMLCLCGC</sequence>
<feature type="domain" description="Ubiquitin-like" evidence="2">
    <location>
        <begin position="1"/>
        <end position="76"/>
    </location>
</feature>
<dbReference type="Pfam" id="PF00240">
    <property type="entry name" value="ubiquitin"/>
    <property type="match status" value="3"/>
</dbReference>
<accession>A0A2G5CSV0</accession>
<dbReference type="InParanoid" id="A0A2G5CSV0"/>
<reference evidence="3 4" key="1">
    <citation type="submission" date="2017-09" db="EMBL/GenBank/DDBJ databases">
        <title>WGS assembly of Aquilegia coerulea Goldsmith.</title>
        <authorList>
            <person name="Hodges S."/>
            <person name="Kramer E."/>
            <person name="Nordborg M."/>
            <person name="Tomkins J."/>
            <person name="Borevitz J."/>
            <person name="Derieg N."/>
            <person name="Yan J."/>
            <person name="Mihaltcheva S."/>
            <person name="Hayes R.D."/>
            <person name="Rokhsar D."/>
        </authorList>
    </citation>
    <scope>NUCLEOTIDE SEQUENCE [LARGE SCALE GENOMIC DNA]</scope>
    <source>
        <strain evidence="4">cv. Goldsmith</strain>
    </source>
</reference>
<dbReference type="AlphaFoldDB" id="A0A2G5CSV0"/>
<organism evidence="3 4">
    <name type="scientific">Aquilegia coerulea</name>
    <name type="common">Rocky mountain columbine</name>
    <dbReference type="NCBI Taxonomy" id="218851"/>
    <lineage>
        <taxon>Eukaryota</taxon>
        <taxon>Viridiplantae</taxon>
        <taxon>Streptophyta</taxon>
        <taxon>Embryophyta</taxon>
        <taxon>Tracheophyta</taxon>
        <taxon>Spermatophyta</taxon>
        <taxon>Magnoliopsida</taxon>
        <taxon>Ranunculales</taxon>
        <taxon>Ranunculaceae</taxon>
        <taxon>Thalictroideae</taxon>
        <taxon>Aquilegia</taxon>
    </lineage>
</organism>
<dbReference type="PROSITE" id="PS00299">
    <property type="entry name" value="UBIQUITIN_1"/>
    <property type="match status" value="1"/>
</dbReference>
<proteinExistence type="predicted"/>
<feature type="domain" description="Ubiquitin-like" evidence="2">
    <location>
        <begin position="154"/>
        <end position="223"/>
    </location>
</feature>
<evidence type="ECO:0000313" key="4">
    <source>
        <dbReference type="Proteomes" id="UP000230069"/>
    </source>
</evidence>
<dbReference type="InterPro" id="IPR029071">
    <property type="entry name" value="Ubiquitin-like_domsf"/>
</dbReference>
<evidence type="ECO:0000256" key="1">
    <source>
        <dbReference type="ARBA" id="ARBA00022499"/>
    </source>
</evidence>
<dbReference type="Proteomes" id="UP000230069">
    <property type="component" value="Unassembled WGS sequence"/>
</dbReference>
<dbReference type="PRINTS" id="PR00348">
    <property type="entry name" value="UBIQUITIN"/>
</dbReference>
<feature type="domain" description="Ubiquitin-like" evidence="2">
    <location>
        <begin position="81"/>
        <end position="150"/>
    </location>
</feature>
<dbReference type="InterPro" id="IPR019954">
    <property type="entry name" value="Ubiquitin_CS"/>
</dbReference>
<dbReference type="OrthoDB" id="1894077at2759"/>
<dbReference type="EMBL" id="KZ305055">
    <property type="protein sequence ID" value="PIA34371.1"/>
    <property type="molecule type" value="Genomic_DNA"/>
</dbReference>
<dbReference type="InterPro" id="IPR000626">
    <property type="entry name" value="Ubiquitin-like_dom"/>
</dbReference>
<protein>
    <recommendedName>
        <fullName evidence="2">Ubiquitin-like domain-containing protein</fullName>
    </recommendedName>
</protein>
<evidence type="ECO:0000313" key="3">
    <source>
        <dbReference type="EMBL" id="PIA34371.1"/>
    </source>
</evidence>
<evidence type="ECO:0000259" key="2">
    <source>
        <dbReference type="PROSITE" id="PS50053"/>
    </source>
</evidence>
<dbReference type="GO" id="GO:0003729">
    <property type="term" value="F:mRNA binding"/>
    <property type="evidence" value="ECO:0007669"/>
    <property type="project" value="UniProtKB-ARBA"/>
</dbReference>